<feature type="domain" description="Telomere ends associated alpha-helical" evidence="3">
    <location>
        <begin position="453"/>
        <end position="517"/>
    </location>
</feature>
<dbReference type="Pfam" id="PF24236">
    <property type="entry name" value="Tea_helical"/>
    <property type="match status" value="6"/>
</dbReference>
<feature type="domain" description="Telomere ends associated alpha-helical" evidence="3">
    <location>
        <begin position="1015"/>
        <end position="1079"/>
    </location>
</feature>
<feature type="domain" description="Telomere ends associated alpha-helical" evidence="3">
    <location>
        <begin position="152"/>
        <end position="216"/>
    </location>
</feature>
<organism evidence="4 5">
    <name type="scientific">Drosophila lebanonensis</name>
    <name type="common">Fruit fly</name>
    <name type="synonym">Scaptodrosophila lebanonensis</name>
    <dbReference type="NCBI Taxonomy" id="7225"/>
    <lineage>
        <taxon>Eukaryota</taxon>
        <taxon>Metazoa</taxon>
        <taxon>Ecdysozoa</taxon>
        <taxon>Arthropoda</taxon>
        <taxon>Hexapoda</taxon>
        <taxon>Insecta</taxon>
        <taxon>Pterygota</taxon>
        <taxon>Neoptera</taxon>
        <taxon>Endopterygota</taxon>
        <taxon>Diptera</taxon>
        <taxon>Brachycera</taxon>
        <taxon>Muscomorpha</taxon>
        <taxon>Ephydroidea</taxon>
        <taxon>Drosophilidae</taxon>
        <taxon>Scaptodrosophila</taxon>
    </lineage>
</organism>
<feature type="region of interest" description="Disordered" evidence="1">
    <location>
        <begin position="1755"/>
        <end position="1778"/>
    </location>
</feature>
<dbReference type="GeneID" id="115630545"/>
<sequence length="1815" mass="206764">MASAKVVTTSELNELKYNIQDIRGARFKFPVSLETFKRHINYDELIRPILMKAAQDESKAAAMMNCPKQCDWQFLRFYRSFYVYPDRRQQYNYHFKTDNAVLKQRLLSLAEPLNEKALKIFSSNQTFERPKPSTETDLNGYSIQESLLPVNFKNFSRHILNLPDIVDNMLCSKEYSCMSKEECAKKYYKAFYTDSKIRKRYKVKLKPCPSKIRRNLLAMASKVAKLNALDDPVDLPQEDTDVASRIQSEQIVVPKKKIRKNQDVEKALNLLSPNQIVEPQKTTTETYPNAYSIQELPLPVSYRAFSRHILNLPDIVDKMLCSKEYSGMSRKECSQKYYKAFYTDPKMRQKYKYKLKPCPSKIRRNLLAIASSIKQTKPLGDSIGSPQKNKDNASRIQREQIVISKKNIRETNQNLGKTLDLLSPNQIVEPHQTSTETDLNAYSIQKSPLPVNFKDFSRYILNLPDIVDKMLCSKECSGMSREECAKKYYRAFYTDSNIRKKYKYKLKPCPSKIRETLLAIASNVEDLKPLDDAPDSPKKDTDIASLIQSEQIVIANTVLPVNFTDFSRHILNLPDIVDNMLCSEEYSGMSKEECAKKYYRAFYTDSKMRKKYKYKLKPCPSKIRNNFLAMASNVKQLKPLNDTPESPQNNADIASLIQRIQIVIPIGNILYEFPVSFQTFQKYINYDELIVELALCSSNSTATLADKEMCLNLLKDFYYSFYINGEIRSQFKYNFKKAPKYLQINLNAMAVQLNKVDEIEGLTMVDPKPNTGIMPRSIPAVFTKTFPRRTIGSSFDEGTMLSTEGIATNLLNTEKHALKSNTKLTAVKALNLLSPNQIVEPQKTSTQTDLNAYSIQKSLLPVNYKVFSRHILNLPEIVNSMLCSNEYSGMSKEECAKKYYRAFYTDSKIRKKYKYKLKPCPSKIRNNLLAVASNVEQLKPLDDPPKSPQNNADIASLIQREEIVIPKEHIRKTQEDIEKALNLLSPNQIVEPQQTSTETDLNSYSIQEAPLPVNYRAFSRHILNLPDIVDKMLCSKEYSGMTSEECAQKYYRAFYTDSKIRNKYNIKLKPCPSKIRKNLLTMASNVEQFKSLDDTPDSPQNNTDLAPLIQNEPIVISIENIHYEFPVPFQTFQKYINYDELIVELSLCSSNSTATLADKEMCLNLLKDFYYSFYINVEIRCQFKYNFNRAPKTLQTSLNAMAIRLENVVEIEGLTMVDPKPNTGNMSLPIPVVVTNTFPTQTTDNCVDEGPMTTPERTALKSKTKQNVMNFVPTNLREYITCKLKCPQKSLEVEKYFLSTFDKREELKNAEDQFFADNSVEHTIQYLLHNTHGRAMHIWHILSKLSLEEFRAHTGIYNAQEFYENNNILTLCYKHVIENGCWPLNLYVKMETFRQLLQAKGIEMPLYEFEHISPKILHWSELQLYTNFEEIVESHYSYQTSKKIEDYVSLLKEMEKLYTQCWLHNQWIHQVPKITESPLMAVKSPAAVSDLPTSAEEPSHVPASAHLHSHTLIESEPSLHVVDSAPTVNKAVATVACSPDLFPVDSSGETVVRETSNAALLTSTDPQMGISICPPTQLDSSHIENTTGAEAPTAVHNISNESPMPAAKLTAQCGQQIKQEPIKCLDKLRFDLNNSESDDYDCERINSEENIIIIDGESDNSGGELQCFEIPKGRDCTLPNACVDIPDHTSMLVDDNESTAGEVQQNSANIVRQATTDILKTGEVEAFNASAAEHCVASANQLPNGPIFTRPALAQTSAKRSIPAAPLPNDQPQQPPLQPTITVSQVLATDNSIFDSTQIRVALGEQMDPSRKRNT</sequence>
<dbReference type="InterPro" id="IPR054729">
    <property type="entry name" value="Tea_mid"/>
</dbReference>
<evidence type="ECO:0000259" key="2">
    <source>
        <dbReference type="Pfam" id="PF22889"/>
    </source>
</evidence>
<evidence type="ECO:0000256" key="1">
    <source>
        <dbReference type="SAM" id="MobiDB-lite"/>
    </source>
</evidence>
<evidence type="ECO:0000313" key="4">
    <source>
        <dbReference type="Proteomes" id="UP000504634"/>
    </source>
</evidence>
<proteinExistence type="predicted"/>
<protein>
    <submittedName>
        <fullName evidence="5">Protein telomere ends associated-like</fullName>
    </submittedName>
</protein>
<evidence type="ECO:0000313" key="5">
    <source>
        <dbReference type="RefSeq" id="XP_030383014.1"/>
    </source>
</evidence>
<dbReference type="OrthoDB" id="8065942at2759"/>
<feature type="compositionally biased region" description="Low complexity" evidence="1">
    <location>
        <begin position="1763"/>
        <end position="1772"/>
    </location>
</feature>
<feature type="domain" description="Telomere ends associated middle" evidence="2">
    <location>
        <begin position="1310"/>
        <end position="1468"/>
    </location>
</feature>
<evidence type="ECO:0000259" key="3">
    <source>
        <dbReference type="Pfam" id="PF24236"/>
    </source>
</evidence>
<feature type="domain" description="Telomere ends associated alpha-helical" evidence="3">
    <location>
        <begin position="302"/>
        <end position="366"/>
    </location>
</feature>
<dbReference type="RefSeq" id="XP_030383014.1">
    <property type="nucleotide sequence ID" value="XM_030527154.1"/>
</dbReference>
<dbReference type="InterPro" id="IPR057624">
    <property type="entry name" value="Tea_helical"/>
</dbReference>
<dbReference type="Proteomes" id="UP000504634">
    <property type="component" value="Unplaced"/>
</dbReference>
<name>A0A6J2U3N0_DROLE</name>
<dbReference type="Pfam" id="PF22889">
    <property type="entry name" value="Tea_mid"/>
    <property type="match status" value="1"/>
</dbReference>
<feature type="domain" description="Telomere ends associated alpha-helical" evidence="3">
    <location>
        <begin position="563"/>
        <end position="626"/>
    </location>
</feature>
<gene>
    <name evidence="5" type="primary">LOC115630545</name>
</gene>
<reference evidence="5" key="1">
    <citation type="submission" date="2025-08" db="UniProtKB">
        <authorList>
            <consortium name="RefSeq"/>
        </authorList>
    </citation>
    <scope>IDENTIFICATION</scope>
    <source>
        <strain evidence="5">11010-0011.00</strain>
        <tissue evidence="5">Whole body</tissue>
    </source>
</reference>
<keyword evidence="4" id="KW-1185">Reference proteome</keyword>
<feature type="domain" description="Telomere ends associated alpha-helical" evidence="3">
    <location>
        <begin position="864"/>
        <end position="928"/>
    </location>
</feature>
<accession>A0A6J2U3N0</accession>